<dbReference type="InterPro" id="IPR040170">
    <property type="entry name" value="Cytosol_ACT"/>
</dbReference>
<dbReference type="Gene3D" id="3.10.129.10">
    <property type="entry name" value="Hotdog Thioesterase"/>
    <property type="match status" value="1"/>
</dbReference>
<evidence type="ECO:0000256" key="2">
    <source>
        <dbReference type="ARBA" id="ARBA00022801"/>
    </source>
</evidence>
<keyword evidence="2 3" id="KW-0378">Hydrolase</keyword>
<dbReference type="CDD" id="cd03442">
    <property type="entry name" value="BFIT_BACH"/>
    <property type="match status" value="1"/>
</dbReference>
<gene>
    <name evidence="5" type="ORF">ACFQ03_11745</name>
</gene>
<accession>A0ABW3DBA1</accession>
<sequence length="171" mass="19072">MMNAKPVKQSRTVLSSYVLPPDTNNHHTLFGGKLMAYIDDVAARAAMRHSRRPVVTASTDSIDFLQPIRVDNEVSLEAFVTWAGRTSMEVFVKVLTEDLHTGERMVCATSFLTYVALGDDGRPTEVPKAIPETPQEKLLHDSAPARAEARSKRRIESKQLAETFGISFPWE</sequence>
<dbReference type="GO" id="GO:0047617">
    <property type="term" value="F:fatty acyl-CoA hydrolase activity"/>
    <property type="evidence" value="ECO:0007669"/>
    <property type="project" value="UniProtKB-EC"/>
</dbReference>
<feature type="domain" description="HotDog ACOT-type" evidence="4">
    <location>
        <begin position="8"/>
        <end position="120"/>
    </location>
</feature>
<dbReference type="PANTHER" id="PTHR11049:SF24">
    <property type="entry name" value="CYTOSOLIC ACYL COENZYME A THIOESTER HYDROLASE"/>
    <property type="match status" value="1"/>
</dbReference>
<dbReference type="SUPFAM" id="SSF54637">
    <property type="entry name" value="Thioesterase/thiol ester dehydrase-isomerase"/>
    <property type="match status" value="1"/>
</dbReference>
<protein>
    <submittedName>
        <fullName evidence="5">Acyl-CoA thioesterase</fullName>
        <ecNumber evidence="5">3.1.2.20</ecNumber>
    </submittedName>
</protein>
<evidence type="ECO:0000313" key="5">
    <source>
        <dbReference type="EMBL" id="MFD0869826.1"/>
    </source>
</evidence>
<dbReference type="Proteomes" id="UP001597120">
    <property type="component" value="Unassembled WGS sequence"/>
</dbReference>
<dbReference type="PROSITE" id="PS51770">
    <property type="entry name" value="HOTDOG_ACOT"/>
    <property type="match status" value="1"/>
</dbReference>
<comment type="caution">
    <text evidence="5">The sequence shown here is derived from an EMBL/GenBank/DDBJ whole genome shotgun (WGS) entry which is preliminary data.</text>
</comment>
<keyword evidence="6" id="KW-1185">Reference proteome</keyword>
<name>A0ABW3DBA1_9BACL</name>
<dbReference type="PANTHER" id="PTHR11049">
    <property type="entry name" value="ACYL COENZYME A THIOESTER HYDROLASE"/>
    <property type="match status" value="1"/>
</dbReference>
<dbReference type="InterPro" id="IPR033120">
    <property type="entry name" value="HOTDOG_ACOT"/>
</dbReference>
<dbReference type="EMBL" id="JBHTIU010000036">
    <property type="protein sequence ID" value="MFD0869826.1"/>
    <property type="molecule type" value="Genomic_DNA"/>
</dbReference>
<evidence type="ECO:0000259" key="4">
    <source>
        <dbReference type="PROSITE" id="PS51770"/>
    </source>
</evidence>
<proteinExistence type="inferred from homology"/>
<dbReference type="InterPro" id="IPR029069">
    <property type="entry name" value="HotDog_dom_sf"/>
</dbReference>
<dbReference type="RefSeq" id="WP_144939606.1">
    <property type="nucleotide sequence ID" value="NZ_JBHTIU010000036.1"/>
</dbReference>
<reference evidence="6" key="1">
    <citation type="journal article" date="2019" name="Int. J. Syst. Evol. Microbiol.">
        <title>The Global Catalogue of Microorganisms (GCM) 10K type strain sequencing project: providing services to taxonomists for standard genome sequencing and annotation.</title>
        <authorList>
            <consortium name="The Broad Institute Genomics Platform"/>
            <consortium name="The Broad Institute Genome Sequencing Center for Infectious Disease"/>
            <person name="Wu L."/>
            <person name="Ma J."/>
        </authorList>
    </citation>
    <scope>NUCLEOTIDE SEQUENCE [LARGE SCALE GENOMIC DNA]</scope>
    <source>
        <strain evidence="6">CCUG 57263</strain>
    </source>
</reference>
<evidence type="ECO:0000256" key="1">
    <source>
        <dbReference type="ARBA" id="ARBA00010458"/>
    </source>
</evidence>
<evidence type="ECO:0000313" key="6">
    <source>
        <dbReference type="Proteomes" id="UP001597120"/>
    </source>
</evidence>
<evidence type="ECO:0000256" key="3">
    <source>
        <dbReference type="PROSITE-ProRule" id="PRU01106"/>
    </source>
</evidence>
<comment type="similarity">
    <text evidence="1">Belongs to the acyl coenzyme A hydrolase family.</text>
</comment>
<dbReference type="InterPro" id="IPR006683">
    <property type="entry name" value="Thioestr_dom"/>
</dbReference>
<dbReference type="Pfam" id="PF03061">
    <property type="entry name" value="4HBT"/>
    <property type="match status" value="1"/>
</dbReference>
<dbReference type="EC" id="3.1.2.20" evidence="5"/>
<organism evidence="5 6">
    <name type="scientific">Paenibacillus residui</name>
    <dbReference type="NCBI Taxonomy" id="629724"/>
    <lineage>
        <taxon>Bacteria</taxon>
        <taxon>Bacillati</taxon>
        <taxon>Bacillota</taxon>
        <taxon>Bacilli</taxon>
        <taxon>Bacillales</taxon>
        <taxon>Paenibacillaceae</taxon>
        <taxon>Paenibacillus</taxon>
    </lineage>
</organism>